<dbReference type="InterPro" id="IPR009080">
    <property type="entry name" value="tRNAsynth_Ia_anticodon-bd"/>
</dbReference>
<dbReference type="Gene3D" id="1.10.730.20">
    <property type="match status" value="1"/>
</dbReference>
<dbReference type="Pfam" id="PF08264">
    <property type="entry name" value="Anticodon_1"/>
    <property type="match status" value="1"/>
</dbReference>
<keyword evidence="4" id="KW-0547">Nucleotide-binding</keyword>
<accession>A0A914H225</accession>
<dbReference type="InterPro" id="IPR002300">
    <property type="entry name" value="aa-tRNA-synth_Ia"/>
</dbReference>
<dbReference type="GO" id="GO:0005739">
    <property type="term" value="C:mitochondrion"/>
    <property type="evidence" value="ECO:0007669"/>
    <property type="project" value="TreeGrafter"/>
</dbReference>
<dbReference type="AlphaFoldDB" id="A0A914H225"/>
<evidence type="ECO:0000256" key="4">
    <source>
        <dbReference type="ARBA" id="ARBA00022741"/>
    </source>
</evidence>
<evidence type="ECO:0000256" key="2">
    <source>
        <dbReference type="ARBA" id="ARBA00013165"/>
    </source>
</evidence>
<dbReference type="WBParaSite" id="Gr19_v10_g12956.t1">
    <property type="protein sequence ID" value="Gr19_v10_g12956.t1"/>
    <property type="gene ID" value="Gr19_v10_g12956"/>
</dbReference>
<dbReference type="PANTHER" id="PTHR42765">
    <property type="entry name" value="SOLEUCYL-TRNA SYNTHETASE"/>
    <property type="match status" value="1"/>
</dbReference>
<evidence type="ECO:0000259" key="9">
    <source>
        <dbReference type="Pfam" id="PF00133"/>
    </source>
</evidence>
<keyword evidence="3" id="KW-0436">Ligase</keyword>
<dbReference type="Gene3D" id="3.40.50.620">
    <property type="entry name" value="HUPs"/>
    <property type="match status" value="2"/>
</dbReference>
<evidence type="ECO:0000256" key="3">
    <source>
        <dbReference type="ARBA" id="ARBA00022598"/>
    </source>
</evidence>
<dbReference type="GO" id="GO:0006428">
    <property type="term" value="P:isoleucyl-tRNA aminoacylation"/>
    <property type="evidence" value="ECO:0007669"/>
    <property type="project" value="InterPro"/>
</dbReference>
<dbReference type="GO" id="GO:0005524">
    <property type="term" value="F:ATP binding"/>
    <property type="evidence" value="ECO:0007669"/>
    <property type="project" value="UniProtKB-KW"/>
</dbReference>
<evidence type="ECO:0000313" key="11">
    <source>
        <dbReference type="Proteomes" id="UP000887572"/>
    </source>
</evidence>
<dbReference type="GO" id="GO:0032543">
    <property type="term" value="P:mitochondrial translation"/>
    <property type="evidence" value="ECO:0007669"/>
    <property type="project" value="TreeGrafter"/>
</dbReference>
<dbReference type="PANTHER" id="PTHR42765:SF1">
    <property type="entry name" value="ISOLEUCINE--TRNA LIGASE, MITOCHONDRIAL"/>
    <property type="match status" value="1"/>
</dbReference>
<evidence type="ECO:0000256" key="6">
    <source>
        <dbReference type="ARBA" id="ARBA00022917"/>
    </source>
</evidence>
<evidence type="ECO:0000313" key="12">
    <source>
        <dbReference type="WBParaSite" id="Gr19_v10_g12956.t1"/>
    </source>
</evidence>
<keyword evidence="7" id="KW-0030">Aminoacyl-tRNA synthetase</keyword>
<proteinExistence type="inferred from homology"/>
<evidence type="ECO:0000256" key="5">
    <source>
        <dbReference type="ARBA" id="ARBA00022840"/>
    </source>
</evidence>
<comment type="similarity">
    <text evidence="1">Belongs to the class-I aminoacyl-tRNA synthetase family.</text>
</comment>
<feature type="domain" description="Methionyl/Valyl/Leucyl/Isoleucyl-tRNA synthetase anticodon-binding" evidence="10">
    <location>
        <begin position="731"/>
        <end position="879"/>
    </location>
</feature>
<keyword evidence="6" id="KW-0648">Protein biosynthesis</keyword>
<keyword evidence="11" id="KW-1185">Reference proteome</keyword>
<keyword evidence="5" id="KW-0067">ATP-binding</keyword>
<name>A0A914H225_GLORO</name>
<evidence type="ECO:0000256" key="1">
    <source>
        <dbReference type="ARBA" id="ARBA00005594"/>
    </source>
</evidence>
<dbReference type="InterPro" id="IPR013155">
    <property type="entry name" value="M/V/L/I-tRNA-synth_anticd-bd"/>
</dbReference>
<dbReference type="EC" id="6.1.1.5" evidence="2"/>
<dbReference type="SUPFAM" id="SSF52374">
    <property type="entry name" value="Nucleotidylyl transferase"/>
    <property type="match status" value="1"/>
</dbReference>
<organism evidence="11 12">
    <name type="scientific">Globodera rostochiensis</name>
    <name type="common">Golden nematode worm</name>
    <name type="synonym">Heterodera rostochiensis</name>
    <dbReference type="NCBI Taxonomy" id="31243"/>
    <lineage>
        <taxon>Eukaryota</taxon>
        <taxon>Metazoa</taxon>
        <taxon>Ecdysozoa</taxon>
        <taxon>Nematoda</taxon>
        <taxon>Chromadorea</taxon>
        <taxon>Rhabditida</taxon>
        <taxon>Tylenchina</taxon>
        <taxon>Tylenchomorpha</taxon>
        <taxon>Tylenchoidea</taxon>
        <taxon>Heteroderidae</taxon>
        <taxon>Heteroderinae</taxon>
        <taxon>Globodera</taxon>
    </lineage>
</organism>
<protein>
    <recommendedName>
        <fullName evidence="2">isoleucine--tRNA ligase</fullName>
        <ecNumber evidence="2">6.1.1.5</ecNumber>
    </recommendedName>
    <alternativeName>
        <fullName evidence="8">Isoleucyl-tRNA synthetase</fullName>
    </alternativeName>
</protein>
<dbReference type="GO" id="GO:0002161">
    <property type="term" value="F:aminoacyl-tRNA deacylase activity"/>
    <property type="evidence" value="ECO:0007669"/>
    <property type="project" value="InterPro"/>
</dbReference>
<dbReference type="InterPro" id="IPR002301">
    <property type="entry name" value="Ile-tRNA-ligase"/>
</dbReference>
<dbReference type="PRINTS" id="PR00984">
    <property type="entry name" value="TRNASYNTHILE"/>
</dbReference>
<dbReference type="Proteomes" id="UP000887572">
    <property type="component" value="Unplaced"/>
</dbReference>
<dbReference type="SUPFAM" id="SSF50677">
    <property type="entry name" value="ValRS/IleRS/LeuRS editing domain"/>
    <property type="match status" value="1"/>
</dbReference>
<dbReference type="InterPro" id="IPR014729">
    <property type="entry name" value="Rossmann-like_a/b/a_fold"/>
</dbReference>
<reference evidence="12" key="1">
    <citation type="submission" date="2022-11" db="UniProtKB">
        <authorList>
            <consortium name="WormBaseParasite"/>
        </authorList>
    </citation>
    <scope>IDENTIFICATION</scope>
</reference>
<sequence length="895" mass="100854">MGPKILYCSTALHMQTDFILRSRVQLGQRVHYRPGWDCHGLPIELKIQRQQLQQINQQQQMQVNLPSTSSAVADNPLLVRHSARQVANASIRSQMDTFLAWGCIGDFARPYLTMQPAYVGRQLELFARLFDKGLVRRALQPVYWSPSSRTALAESELEYNLAHKSTAVYFRFRLINFDLATVRWVGDEPLVPTRARPVHVYALVWTTTPWTLPMNNAIAVNAGTEYALIDFPKDRTTHVIRNMYIVASALVPHISKEFGFDIAVLGTVSGAQLADNKIFYKNARANVQALPVLSASFVNQTIGTGLVHVAYAHGQDDYELGLSQEGQQLIACFVDERGCYTREMGHELCWKDVLGDGQRAALKCLQKDILHQSEYVHSYPYDWRTNQPVIIRCSPQWFIDVKELSKRCLAAAEGESPALQIASGIQDLRAGFTSLFQHRRDWWCVSRQRVWGVPIPAIRHRDTGEVRTNSEFIRSIAHLLLGAEQHQNGTENHAEKKADIWWTMPMQEMAKLKGFPFDADQLNNVEKLTEVMDVWLDSGLSWHTLNEEENGAEKDAKLVADLVVEGVDQFRGWFQTSSLTSMALQDCAPFKQILVHAMAVDDQGKKMSKSKGNVVDPKTITGCDHSSFASSSSLPNGNADAIGVDGLRLWCAWLASDSSGSVSIGPKTLKLVETRLQQIRRILRFILGSLESAAEAKRKSGTDLADLLNPIRSPTLTTPEGPCVFTLMALDRYILAELDDFMDLLADFRLNYRFGAFVEQYYQFLHNHLSSQYIYLVRDRLYCDPVNSAAHDAVLITLDVVGQVLVSAIAPILPHLATEYFTHHPTLRHQPAEAFRQAFMPETGIELLRRSSALQNAIGDRAELTRMMDAVRDIRKKAVDDEASKVELRQILNRH</sequence>
<dbReference type="InterPro" id="IPR050081">
    <property type="entry name" value="Ile-tRNA_ligase"/>
</dbReference>
<dbReference type="GO" id="GO:0004822">
    <property type="term" value="F:isoleucine-tRNA ligase activity"/>
    <property type="evidence" value="ECO:0007669"/>
    <property type="project" value="UniProtKB-EC"/>
</dbReference>
<dbReference type="Gene3D" id="3.90.740.10">
    <property type="entry name" value="Valyl/Leucyl/Isoleucyl-tRNA synthetase, editing domain"/>
    <property type="match status" value="1"/>
</dbReference>
<dbReference type="InterPro" id="IPR009008">
    <property type="entry name" value="Val/Leu/Ile-tRNA-synth_edit"/>
</dbReference>
<feature type="domain" description="Aminoacyl-tRNA synthetase class Ia" evidence="9">
    <location>
        <begin position="16"/>
        <end position="655"/>
    </location>
</feature>
<evidence type="ECO:0000256" key="8">
    <source>
        <dbReference type="ARBA" id="ARBA00032665"/>
    </source>
</evidence>
<evidence type="ECO:0000256" key="7">
    <source>
        <dbReference type="ARBA" id="ARBA00023146"/>
    </source>
</evidence>
<dbReference type="SUPFAM" id="SSF47323">
    <property type="entry name" value="Anticodon-binding domain of a subclass of class I aminoacyl-tRNA synthetases"/>
    <property type="match status" value="1"/>
</dbReference>
<evidence type="ECO:0000259" key="10">
    <source>
        <dbReference type="Pfam" id="PF08264"/>
    </source>
</evidence>
<dbReference type="Pfam" id="PF00133">
    <property type="entry name" value="tRNA-synt_1"/>
    <property type="match status" value="1"/>
</dbReference>